<dbReference type="PRINTS" id="PR00455">
    <property type="entry name" value="HTHTETR"/>
</dbReference>
<proteinExistence type="predicted"/>
<feature type="DNA-binding region" description="H-T-H motif" evidence="2">
    <location>
        <begin position="249"/>
        <end position="268"/>
    </location>
</feature>
<accession>A0A2S6AVT3</accession>
<dbReference type="SUPFAM" id="SSF46689">
    <property type="entry name" value="Homeodomain-like"/>
    <property type="match status" value="2"/>
</dbReference>
<evidence type="ECO:0000259" key="4">
    <source>
        <dbReference type="PROSITE" id="PS50977"/>
    </source>
</evidence>
<dbReference type="OrthoDB" id="4456617at2"/>
<dbReference type="InterPro" id="IPR050109">
    <property type="entry name" value="HTH-type_TetR-like_transc_reg"/>
</dbReference>
<dbReference type="Gene3D" id="1.10.10.60">
    <property type="entry name" value="Homeodomain-like"/>
    <property type="match status" value="2"/>
</dbReference>
<feature type="DNA-binding region" description="H-T-H motif" evidence="2">
    <location>
        <begin position="47"/>
        <end position="66"/>
    </location>
</feature>
<gene>
    <name evidence="5" type="ORF">C5E45_03840</name>
</gene>
<protein>
    <submittedName>
        <fullName evidence="5">TetR family transcriptional regulator</fullName>
    </submittedName>
</protein>
<dbReference type="InterPro" id="IPR001647">
    <property type="entry name" value="HTH_TetR"/>
</dbReference>
<dbReference type="PROSITE" id="PS50977">
    <property type="entry name" value="HTH_TETR_2"/>
    <property type="match status" value="2"/>
</dbReference>
<organism evidence="5 6">
    <name type="scientific">Nocardia nova</name>
    <dbReference type="NCBI Taxonomy" id="37330"/>
    <lineage>
        <taxon>Bacteria</taxon>
        <taxon>Bacillati</taxon>
        <taxon>Actinomycetota</taxon>
        <taxon>Actinomycetes</taxon>
        <taxon>Mycobacteriales</taxon>
        <taxon>Nocardiaceae</taxon>
        <taxon>Nocardia</taxon>
    </lineage>
</organism>
<dbReference type="Gene3D" id="1.10.357.10">
    <property type="entry name" value="Tetracycline Repressor, domain 2"/>
    <property type="match status" value="2"/>
</dbReference>
<dbReference type="Pfam" id="PF00440">
    <property type="entry name" value="TetR_N"/>
    <property type="match status" value="2"/>
</dbReference>
<evidence type="ECO:0000256" key="2">
    <source>
        <dbReference type="PROSITE-ProRule" id="PRU00335"/>
    </source>
</evidence>
<name>A0A2S6AVT3_9NOCA</name>
<evidence type="ECO:0000256" key="1">
    <source>
        <dbReference type="ARBA" id="ARBA00023125"/>
    </source>
</evidence>
<feature type="region of interest" description="Disordered" evidence="3">
    <location>
        <begin position="1"/>
        <end position="26"/>
    </location>
</feature>
<evidence type="ECO:0000256" key="3">
    <source>
        <dbReference type="SAM" id="MobiDB-lite"/>
    </source>
</evidence>
<feature type="domain" description="HTH tetR-type" evidence="4">
    <location>
        <begin position="24"/>
        <end position="84"/>
    </location>
</feature>
<evidence type="ECO:0000313" key="5">
    <source>
        <dbReference type="EMBL" id="PPJ39309.1"/>
    </source>
</evidence>
<dbReference type="GO" id="GO:0000976">
    <property type="term" value="F:transcription cis-regulatory region binding"/>
    <property type="evidence" value="ECO:0007669"/>
    <property type="project" value="TreeGrafter"/>
</dbReference>
<dbReference type="InterPro" id="IPR009057">
    <property type="entry name" value="Homeodomain-like_sf"/>
</dbReference>
<dbReference type="AlphaFoldDB" id="A0A2S6AVT3"/>
<dbReference type="EMBL" id="PSZC01000002">
    <property type="protein sequence ID" value="PPJ39309.1"/>
    <property type="molecule type" value="Genomic_DNA"/>
</dbReference>
<feature type="domain" description="HTH tetR-type" evidence="4">
    <location>
        <begin position="226"/>
        <end position="286"/>
    </location>
</feature>
<dbReference type="RefSeq" id="WP_104374275.1">
    <property type="nucleotide sequence ID" value="NZ_PSZC01000002.1"/>
</dbReference>
<comment type="caution">
    <text evidence="5">The sequence shown here is derived from an EMBL/GenBank/DDBJ whole genome shotgun (WGS) entry which is preliminary data.</text>
</comment>
<dbReference type="PANTHER" id="PTHR30055:SF237">
    <property type="entry name" value="TRANSCRIPTIONAL REPRESSOR MCE3R"/>
    <property type="match status" value="1"/>
</dbReference>
<dbReference type="PANTHER" id="PTHR30055">
    <property type="entry name" value="HTH-TYPE TRANSCRIPTIONAL REGULATOR RUTR"/>
    <property type="match status" value="1"/>
</dbReference>
<keyword evidence="1 2" id="KW-0238">DNA-binding</keyword>
<dbReference type="Proteomes" id="UP000239874">
    <property type="component" value="Unassembled WGS sequence"/>
</dbReference>
<dbReference type="GO" id="GO:0003700">
    <property type="term" value="F:DNA-binding transcription factor activity"/>
    <property type="evidence" value="ECO:0007669"/>
    <property type="project" value="TreeGrafter"/>
</dbReference>
<evidence type="ECO:0000313" key="6">
    <source>
        <dbReference type="Proteomes" id="UP000239874"/>
    </source>
</evidence>
<sequence>MVADSKSGLASAQADGTRVRRRPKDRKAQIVRAASRAFSERGFHPVGVNEIAAEVGISGPALYRHFRSKYALLVAATEGGAQLLLDAAQATDDPGLAPEARIITLIRTLAAHVVDVRREGGLYRWERRYLEGDDRRRIRLIYDELQATVESAIAEVHPDVDPNDVAIIGTGMLSTIGSITLHRAALPRATLVDLLQDICWSILHTELPPAPPRPAAEIPVRGLPQSSKRERLLTEAIRSFGRQGYHEASIEEIGAAVGINASSVYRYFPSKSELLAAAFHRTGERIAIANAEALAEASSRADAALRIADRFARVNFAMPEILPVYFAEFSNLPAAEQRRLLAVQRQNVLEWASLLDDEPTEARFRVHAAIAQVVDVGHRLRFDRRPESLARVHALMRAVLLGNNCD</sequence>
<reference evidence="5 6" key="1">
    <citation type="submission" date="2018-02" db="EMBL/GenBank/DDBJ databases">
        <title>8 Nocardia nova and 1 Nocardia cyriacigeorgica strain used for evolution to TMP-SMX.</title>
        <authorList>
            <person name="Mehta H."/>
            <person name="Weng J."/>
            <person name="Shamoo Y."/>
        </authorList>
    </citation>
    <scope>NUCLEOTIDE SEQUENCE [LARGE SCALE GENOMIC DNA]</scope>
    <source>
        <strain evidence="5 6">MDA3139</strain>
    </source>
</reference>